<dbReference type="Proteomes" id="UP001197974">
    <property type="component" value="Chromosome"/>
</dbReference>
<feature type="domain" description="Heparan-alpha-glucosaminide N-acetyltransferase catalytic" evidence="3">
    <location>
        <begin position="7"/>
        <end position="204"/>
    </location>
</feature>
<dbReference type="RefSeq" id="WP_226542087.1">
    <property type="nucleotide sequence ID" value="NZ_CP129013.1"/>
</dbReference>
<dbReference type="PANTHER" id="PTHR30590">
    <property type="entry name" value="INNER MEMBRANE PROTEIN"/>
    <property type="match status" value="1"/>
</dbReference>
<proteinExistence type="predicted"/>
<organism evidence="4 5">
    <name type="scientific">Bacillus carboniphilus</name>
    <dbReference type="NCBI Taxonomy" id="86663"/>
    <lineage>
        <taxon>Bacteria</taxon>
        <taxon>Bacillati</taxon>
        <taxon>Bacillota</taxon>
        <taxon>Bacilli</taxon>
        <taxon>Bacillales</taxon>
        <taxon>Bacillaceae</taxon>
        <taxon>Bacillus</taxon>
    </lineage>
</organism>
<evidence type="ECO:0000313" key="4">
    <source>
        <dbReference type="EMBL" id="WLR41414.1"/>
    </source>
</evidence>
<keyword evidence="1" id="KW-0812">Transmembrane</keyword>
<accession>A0ABY9JRH3</accession>
<dbReference type="Pfam" id="PF04235">
    <property type="entry name" value="DUF418"/>
    <property type="match status" value="1"/>
</dbReference>
<gene>
    <name evidence="4" type="ORF">LC087_10900</name>
</gene>
<sequence length="357" mass="41292">MKKPTERIIGYDIARSLAILGMVIVNYKISMNAEGNGPEWLIYWTSLLEGRASAIFVILAGVGISLMTQRVRLSENNSQKYRLTIWKRSLFLFVLGMSLYLMQWSADILHYYAFYMVIASFFIKASSKKIIITALSIVFTAQLLQLLLDYEYGWNATFSQYEMFWTFKGFFSNLFFNGYHPIFPWVAFLLIGMWLGRLDFQNHQLQKKGLIVSFIIFIVVEAASFIFIKLSTPSVGMEIAYYLFDTKPMPPTMLYIISSSCTSIIVIILCIQLSEKFKKTVIVQSLVYTGQLALTLYVGHFLALVFLFVFSGLTNYTLKFAIVFSFVFFLLSIISSVWWRKRFKRGPIEFLMRKVSE</sequence>
<evidence type="ECO:0000313" key="5">
    <source>
        <dbReference type="Proteomes" id="UP001197974"/>
    </source>
</evidence>
<protein>
    <submittedName>
        <fullName evidence="4">Heparan-alpha-glucosaminide N-acetyltransferase domain-containing protein</fullName>
    </submittedName>
</protein>
<keyword evidence="1" id="KW-0472">Membrane</keyword>
<feature type="transmembrane region" description="Helical" evidence="1">
    <location>
        <begin position="286"/>
        <end position="310"/>
    </location>
</feature>
<feature type="transmembrane region" description="Helical" evidence="1">
    <location>
        <begin position="12"/>
        <end position="29"/>
    </location>
</feature>
<feature type="transmembrane region" description="Helical" evidence="1">
    <location>
        <begin position="252"/>
        <end position="274"/>
    </location>
</feature>
<dbReference type="PANTHER" id="PTHR30590:SF3">
    <property type="entry name" value="HYPOTHETICAL MEMBRANE SPANNING PROTEIN"/>
    <property type="match status" value="1"/>
</dbReference>
<feature type="transmembrane region" description="Helical" evidence="1">
    <location>
        <begin position="182"/>
        <end position="198"/>
    </location>
</feature>
<feature type="domain" description="DUF418" evidence="2">
    <location>
        <begin position="250"/>
        <end position="355"/>
    </location>
</feature>
<feature type="transmembrane region" description="Helical" evidence="1">
    <location>
        <begin position="108"/>
        <end position="123"/>
    </location>
</feature>
<feature type="transmembrane region" description="Helical" evidence="1">
    <location>
        <begin position="316"/>
        <end position="339"/>
    </location>
</feature>
<reference evidence="4 5" key="1">
    <citation type="submission" date="2023-06" db="EMBL/GenBank/DDBJ databases">
        <title>Five Gram-positive bacteria isolated from mangrove sediments in Shenzhen, Guangdong, China.</title>
        <authorList>
            <person name="Yu S."/>
            <person name="Zheng W."/>
            <person name="Huang Y."/>
        </authorList>
    </citation>
    <scope>NUCLEOTIDE SEQUENCE [LARGE SCALE GENOMIC DNA]</scope>
    <source>
        <strain evidence="4 5">SaN35-3</strain>
    </source>
</reference>
<evidence type="ECO:0000259" key="3">
    <source>
        <dbReference type="Pfam" id="PF07786"/>
    </source>
</evidence>
<keyword evidence="1" id="KW-1133">Transmembrane helix</keyword>
<feature type="transmembrane region" description="Helical" evidence="1">
    <location>
        <begin position="210"/>
        <end position="232"/>
    </location>
</feature>
<dbReference type="EMBL" id="CP129013">
    <property type="protein sequence ID" value="WLR41414.1"/>
    <property type="molecule type" value="Genomic_DNA"/>
</dbReference>
<evidence type="ECO:0000256" key="1">
    <source>
        <dbReference type="SAM" id="Phobius"/>
    </source>
</evidence>
<evidence type="ECO:0000259" key="2">
    <source>
        <dbReference type="Pfam" id="PF04235"/>
    </source>
</evidence>
<dbReference type="InterPro" id="IPR007349">
    <property type="entry name" value="DUF418"/>
</dbReference>
<feature type="transmembrane region" description="Helical" evidence="1">
    <location>
        <begin position="85"/>
        <end position="102"/>
    </location>
</feature>
<name>A0ABY9JRH3_9BACI</name>
<dbReference type="InterPro" id="IPR052529">
    <property type="entry name" value="Bact_Transport_Assoc"/>
</dbReference>
<feature type="transmembrane region" description="Helical" evidence="1">
    <location>
        <begin position="130"/>
        <end position="148"/>
    </location>
</feature>
<feature type="transmembrane region" description="Helical" evidence="1">
    <location>
        <begin position="41"/>
        <end position="64"/>
    </location>
</feature>
<dbReference type="InterPro" id="IPR012429">
    <property type="entry name" value="HGSNAT_cat"/>
</dbReference>
<keyword evidence="5" id="KW-1185">Reference proteome</keyword>
<dbReference type="Pfam" id="PF07786">
    <property type="entry name" value="HGSNAT_cat"/>
    <property type="match status" value="1"/>
</dbReference>